<dbReference type="EMBL" id="BGZK01003153">
    <property type="protein sequence ID" value="GBP98508.1"/>
    <property type="molecule type" value="Genomic_DNA"/>
</dbReference>
<evidence type="ECO:0000256" key="1">
    <source>
        <dbReference type="SAM" id="MobiDB-lite"/>
    </source>
</evidence>
<dbReference type="AlphaFoldDB" id="A0A4C2AEP4"/>
<feature type="compositionally biased region" description="Basic residues" evidence="1">
    <location>
        <begin position="188"/>
        <end position="202"/>
    </location>
</feature>
<organism evidence="2 3">
    <name type="scientific">Eumeta variegata</name>
    <name type="common">Bagworm moth</name>
    <name type="synonym">Eumeta japonica</name>
    <dbReference type="NCBI Taxonomy" id="151549"/>
    <lineage>
        <taxon>Eukaryota</taxon>
        <taxon>Metazoa</taxon>
        <taxon>Ecdysozoa</taxon>
        <taxon>Arthropoda</taxon>
        <taxon>Hexapoda</taxon>
        <taxon>Insecta</taxon>
        <taxon>Pterygota</taxon>
        <taxon>Neoptera</taxon>
        <taxon>Endopterygota</taxon>
        <taxon>Lepidoptera</taxon>
        <taxon>Glossata</taxon>
        <taxon>Ditrysia</taxon>
        <taxon>Tineoidea</taxon>
        <taxon>Psychidae</taxon>
        <taxon>Oiketicinae</taxon>
        <taxon>Eumeta</taxon>
    </lineage>
</organism>
<protein>
    <submittedName>
        <fullName evidence="2">Uncharacterized protein</fullName>
    </submittedName>
</protein>
<feature type="compositionally biased region" description="Basic and acidic residues" evidence="1">
    <location>
        <begin position="174"/>
        <end position="184"/>
    </location>
</feature>
<proteinExistence type="predicted"/>
<evidence type="ECO:0000313" key="2">
    <source>
        <dbReference type="EMBL" id="GBP98508.1"/>
    </source>
</evidence>
<name>A0A4C2AEP4_EUMVA</name>
<reference evidence="2 3" key="1">
    <citation type="journal article" date="2019" name="Commun. Biol.">
        <title>The bagworm genome reveals a unique fibroin gene that provides high tensile strength.</title>
        <authorList>
            <person name="Kono N."/>
            <person name="Nakamura H."/>
            <person name="Ohtoshi R."/>
            <person name="Tomita M."/>
            <person name="Numata K."/>
            <person name="Arakawa K."/>
        </authorList>
    </citation>
    <scope>NUCLEOTIDE SEQUENCE [LARGE SCALE GENOMIC DNA]</scope>
</reference>
<comment type="caution">
    <text evidence="2">The sequence shown here is derived from an EMBL/GenBank/DDBJ whole genome shotgun (WGS) entry which is preliminary data.</text>
</comment>
<sequence length="202" mass="22654">MSVLTRPEVLSEQKFLKAWACFPCCTPRTQTIYRDRRLASNLRYSLTIPRSFFEVEIVLHGDLEIPTISKYMEDARSDSSISLRCGISSQCAPSCSGKLRTATSQSFYPSLPYSTRPPLTASVPGRRKGNRPVTVPGDILCRGDSLQASSIVHVTRRVLSGRARGFQPHTTHAYGREGVRDRHFLPPPRHKRKKNGQRKGAN</sequence>
<accession>A0A4C2AEP4</accession>
<keyword evidence="3" id="KW-1185">Reference proteome</keyword>
<dbReference type="Proteomes" id="UP000299102">
    <property type="component" value="Unassembled WGS sequence"/>
</dbReference>
<evidence type="ECO:0000313" key="3">
    <source>
        <dbReference type="Proteomes" id="UP000299102"/>
    </source>
</evidence>
<gene>
    <name evidence="2" type="ORF">EVAR_70559_1</name>
</gene>
<feature type="region of interest" description="Disordered" evidence="1">
    <location>
        <begin position="163"/>
        <end position="202"/>
    </location>
</feature>